<dbReference type="Gramene" id="LPERR07G01400.1">
    <property type="protein sequence ID" value="LPERR07G01400.1"/>
    <property type="gene ID" value="LPERR07G01400"/>
</dbReference>
<feature type="coiled-coil region" evidence="1">
    <location>
        <begin position="193"/>
        <end position="231"/>
    </location>
</feature>
<evidence type="ECO:0000256" key="2">
    <source>
        <dbReference type="SAM" id="MobiDB-lite"/>
    </source>
</evidence>
<feature type="region of interest" description="Disordered" evidence="2">
    <location>
        <begin position="1"/>
        <end position="28"/>
    </location>
</feature>
<keyword evidence="1" id="KW-0175">Coiled coil</keyword>
<protein>
    <recommendedName>
        <fullName evidence="6">Rx N-terminal domain-containing protein</fullName>
    </recommendedName>
</protein>
<dbReference type="EnsemblPlants" id="LPERR07G01400.1">
    <property type="protein sequence ID" value="LPERR07G01400.1"/>
    <property type="gene ID" value="LPERR07G01400"/>
</dbReference>
<accession>A0A0D9WV17</accession>
<keyword evidence="3" id="KW-0472">Membrane</keyword>
<reference evidence="4" key="3">
    <citation type="submission" date="2015-04" db="UniProtKB">
        <authorList>
            <consortium name="EnsemblPlants"/>
        </authorList>
    </citation>
    <scope>IDENTIFICATION</scope>
</reference>
<dbReference type="Proteomes" id="UP000032180">
    <property type="component" value="Chromosome 7"/>
</dbReference>
<dbReference type="HOGENOM" id="CLU_1104115_0_0_1"/>
<evidence type="ECO:0000256" key="1">
    <source>
        <dbReference type="SAM" id="Coils"/>
    </source>
</evidence>
<reference evidence="5" key="2">
    <citation type="submission" date="2013-12" db="EMBL/GenBank/DDBJ databases">
        <authorList>
            <person name="Yu Y."/>
            <person name="Lee S."/>
            <person name="de Baynast K."/>
            <person name="Wissotski M."/>
            <person name="Liu L."/>
            <person name="Talag J."/>
            <person name="Goicoechea J."/>
            <person name="Angelova A."/>
            <person name="Jetty R."/>
            <person name="Kudrna D."/>
            <person name="Golser W."/>
            <person name="Rivera L."/>
            <person name="Zhang J."/>
            <person name="Wing R."/>
        </authorList>
    </citation>
    <scope>NUCLEOTIDE SEQUENCE</scope>
</reference>
<keyword evidence="3" id="KW-0812">Transmembrane</keyword>
<feature type="compositionally biased region" description="Polar residues" evidence="2">
    <location>
        <begin position="12"/>
        <end position="21"/>
    </location>
</feature>
<reference evidence="4 5" key="1">
    <citation type="submission" date="2012-08" db="EMBL/GenBank/DDBJ databases">
        <title>Oryza genome evolution.</title>
        <authorList>
            <person name="Wing R.A."/>
        </authorList>
    </citation>
    <scope>NUCLEOTIDE SEQUENCE</scope>
</reference>
<evidence type="ECO:0000313" key="4">
    <source>
        <dbReference type="EnsemblPlants" id="LPERR07G01400.1"/>
    </source>
</evidence>
<keyword evidence="5" id="KW-1185">Reference proteome</keyword>
<sequence length="252" mass="28400">MGRTNRFVSVHGRQSLSTRRSSPPPAAGTIHCEAAPAPGSPARWSGHGVAFLAAATASSIAWFIAYLSLFKVVGIHTEQASALEGLEARHPQLGQCRWRPEGRRHLEKSLKERLRYTNPDVALAVEFVAPSTAMDATTAVVHETVNKIISGFIDNYERKSSVEDHLERLEMAQIKLDFALETSNKWQITGGPLLRWQKKLKRAAEECDETLRKCRQRVQEEEEVEQQMEQISILRIWGKFSDGEWCHVDMPN</sequence>
<dbReference type="PANTHER" id="PTHR33377:SF74">
    <property type="entry name" value="OS07G0121000 PROTEIN"/>
    <property type="match status" value="1"/>
</dbReference>
<evidence type="ECO:0008006" key="6">
    <source>
        <dbReference type="Google" id="ProtNLM"/>
    </source>
</evidence>
<organism evidence="4 5">
    <name type="scientific">Leersia perrieri</name>
    <dbReference type="NCBI Taxonomy" id="77586"/>
    <lineage>
        <taxon>Eukaryota</taxon>
        <taxon>Viridiplantae</taxon>
        <taxon>Streptophyta</taxon>
        <taxon>Embryophyta</taxon>
        <taxon>Tracheophyta</taxon>
        <taxon>Spermatophyta</taxon>
        <taxon>Magnoliopsida</taxon>
        <taxon>Liliopsida</taxon>
        <taxon>Poales</taxon>
        <taxon>Poaceae</taxon>
        <taxon>BOP clade</taxon>
        <taxon>Oryzoideae</taxon>
        <taxon>Oryzeae</taxon>
        <taxon>Oryzinae</taxon>
        <taxon>Leersia</taxon>
    </lineage>
</organism>
<evidence type="ECO:0000313" key="5">
    <source>
        <dbReference type="Proteomes" id="UP000032180"/>
    </source>
</evidence>
<keyword evidence="3" id="KW-1133">Transmembrane helix</keyword>
<feature type="transmembrane region" description="Helical" evidence="3">
    <location>
        <begin position="49"/>
        <end position="69"/>
    </location>
</feature>
<proteinExistence type="predicted"/>
<dbReference type="AlphaFoldDB" id="A0A0D9WV17"/>
<name>A0A0D9WV17_9ORYZ</name>
<dbReference type="PANTHER" id="PTHR33377">
    <property type="entry name" value="OS10G0134700 PROTEIN-RELATED"/>
    <property type="match status" value="1"/>
</dbReference>
<evidence type="ECO:0000256" key="3">
    <source>
        <dbReference type="SAM" id="Phobius"/>
    </source>
</evidence>